<dbReference type="RefSeq" id="WP_231754266.1">
    <property type="nucleotide sequence ID" value="NZ_CP036271.1"/>
</dbReference>
<dbReference type="InterPro" id="IPR027558">
    <property type="entry name" value="Pre_pil_HX9DG_C"/>
</dbReference>
<dbReference type="PANTHER" id="PTHR30093:SF2">
    <property type="entry name" value="TYPE II SECRETION SYSTEM PROTEIN H"/>
    <property type="match status" value="1"/>
</dbReference>
<gene>
    <name evidence="3" type="ORF">Pan44_19690</name>
</gene>
<name>A0A517SCT5_9PLAN</name>
<sequence length="366" mass="38419">MSRVRVRRIGFTLIELLVVIAIIAILIALLLPAVQQAREAARRTQCKNNLKQMGLALHNYHDVFNRFTERKYGTTGTMTLAVAGTAQQSNSGRITGFVGMLPYMDQAPMYNQIQAGDPTAGTPIAAGGPRGDQSWAVWNTAPPMLKCPSDNGATTPSSTSYCFSFGDQVSGINGAVNTRGLFGAHNFKGIRDVVDGTSNTIAMSEMLSQVPTGAGPDVGFTAAANQIELGMALANNVTGIIASPSICRTVVNGRYYVSGTNVRGRRGIKWTDGPATLIGFNTVLPPNGPICADGGNWGDQNNIVLPPHSRHTGGVHGLMCDGSVRFISENIDTGNTAAQQTAGGQSVYGTWGAIGSVAGSEVVGEF</sequence>
<dbReference type="Gene3D" id="3.30.700.10">
    <property type="entry name" value="Glycoprotein, Type 4 Pilin"/>
    <property type="match status" value="1"/>
</dbReference>
<feature type="transmembrane region" description="Helical" evidence="1">
    <location>
        <begin position="12"/>
        <end position="34"/>
    </location>
</feature>
<accession>A0A517SCT5</accession>
<keyword evidence="4" id="KW-1185">Reference proteome</keyword>
<proteinExistence type="predicted"/>
<dbReference type="KEGG" id="ccos:Pan44_19690"/>
<dbReference type="SUPFAM" id="SSF54523">
    <property type="entry name" value="Pili subunits"/>
    <property type="match status" value="1"/>
</dbReference>
<dbReference type="NCBIfam" id="TIGR02532">
    <property type="entry name" value="IV_pilin_GFxxxE"/>
    <property type="match status" value="1"/>
</dbReference>
<reference evidence="3 4" key="1">
    <citation type="submission" date="2019-02" db="EMBL/GenBank/DDBJ databases">
        <title>Deep-cultivation of Planctomycetes and their phenomic and genomic characterization uncovers novel biology.</title>
        <authorList>
            <person name="Wiegand S."/>
            <person name="Jogler M."/>
            <person name="Boedeker C."/>
            <person name="Pinto D."/>
            <person name="Vollmers J."/>
            <person name="Rivas-Marin E."/>
            <person name="Kohn T."/>
            <person name="Peeters S.H."/>
            <person name="Heuer A."/>
            <person name="Rast P."/>
            <person name="Oberbeckmann S."/>
            <person name="Bunk B."/>
            <person name="Jeske O."/>
            <person name="Meyerdierks A."/>
            <person name="Storesund J.E."/>
            <person name="Kallscheuer N."/>
            <person name="Luecker S."/>
            <person name="Lage O.M."/>
            <person name="Pohl T."/>
            <person name="Merkel B.J."/>
            <person name="Hornburger P."/>
            <person name="Mueller R.-W."/>
            <person name="Bruemmer F."/>
            <person name="Labrenz M."/>
            <person name="Spormann A.M."/>
            <person name="Op den Camp H."/>
            <person name="Overmann J."/>
            <person name="Amann R."/>
            <person name="Jetten M.S.M."/>
            <person name="Mascher T."/>
            <person name="Medema M.H."/>
            <person name="Devos D.P."/>
            <person name="Kaster A.-K."/>
            <person name="Ovreas L."/>
            <person name="Rohde M."/>
            <person name="Galperin M.Y."/>
            <person name="Jogler C."/>
        </authorList>
    </citation>
    <scope>NUCLEOTIDE SEQUENCE [LARGE SCALE GENOMIC DNA]</scope>
    <source>
        <strain evidence="3 4">Pan44</strain>
    </source>
</reference>
<evidence type="ECO:0000256" key="1">
    <source>
        <dbReference type="SAM" id="Phobius"/>
    </source>
</evidence>
<dbReference type="AlphaFoldDB" id="A0A517SCT5"/>
<dbReference type="NCBIfam" id="TIGR04294">
    <property type="entry name" value="pre_pil_HX9DG"/>
    <property type="match status" value="1"/>
</dbReference>
<dbReference type="PANTHER" id="PTHR30093">
    <property type="entry name" value="GENERAL SECRETION PATHWAY PROTEIN G"/>
    <property type="match status" value="1"/>
</dbReference>
<dbReference type="InParanoid" id="A0A517SCT5"/>
<keyword evidence="1" id="KW-0472">Membrane</keyword>
<evidence type="ECO:0000313" key="4">
    <source>
        <dbReference type="Proteomes" id="UP000315700"/>
    </source>
</evidence>
<dbReference type="InterPro" id="IPR011453">
    <property type="entry name" value="DUF1559"/>
</dbReference>
<dbReference type="InterPro" id="IPR045584">
    <property type="entry name" value="Pilin-like"/>
</dbReference>
<organism evidence="3 4">
    <name type="scientific">Caulifigura coniformis</name>
    <dbReference type="NCBI Taxonomy" id="2527983"/>
    <lineage>
        <taxon>Bacteria</taxon>
        <taxon>Pseudomonadati</taxon>
        <taxon>Planctomycetota</taxon>
        <taxon>Planctomycetia</taxon>
        <taxon>Planctomycetales</taxon>
        <taxon>Planctomycetaceae</taxon>
        <taxon>Caulifigura</taxon>
    </lineage>
</organism>
<evidence type="ECO:0000259" key="2">
    <source>
        <dbReference type="Pfam" id="PF07596"/>
    </source>
</evidence>
<keyword evidence="1" id="KW-0812">Transmembrane</keyword>
<dbReference type="Proteomes" id="UP000315700">
    <property type="component" value="Chromosome"/>
</dbReference>
<dbReference type="Pfam" id="PF07963">
    <property type="entry name" value="N_methyl"/>
    <property type="match status" value="1"/>
</dbReference>
<protein>
    <submittedName>
        <fullName evidence="3">Putative major pilin subunit</fullName>
    </submittedName>
</protein>
<feature type="domain" description="DUF1559" evidence="2">
    <location>
        <begin position="35"/>
        <end position="333"/>
    </location>
</feature>
<dbReference type="InterPro" id="IPR012902">
    <property type="entry name" value="N_methyl_site"/>
</dbReference>
<keyword evidence="1" id="KW-1133">Transmembrane helix</keyword>
<dbReference type="Pfam" id="PF07596">
    <property type="entry name" value="SBP_bac_10"/>
    <property type="match status" value="1"/>
</dbReference>
<dbReference type="EMBL" id="CP036271">
    <property type="protein sequence ID" value="QDT53942.1"/>
    <property type="molecule type" value="Genomic_DNA"/>
</dbReference>
<evidence type="ECO:0000313" key="3">
    <source>
        <dbReference type="EMBL" id="QDT53942.1"/>
    </source>
</evidence>